<protein>
    <submittedName>
        <fullName evidence="1">Flagellar hook-length control protein fliK</fullName>
    </submittedName>
</protein>
<proteinExistence type="predicted"/>
<gene>
    <name evidence="1" type="ORF">JCM19232_5114</name>
</gene>
<reference evidence="1 2" key="2">
    <citation type="submission" date="2015-01" db="EMBL/GenBank/DDBJ databases">
        <authorList>
            <consortium name="NBRP consortium"/>
            <person name="Sawabe T."/>
            <person name="Meirelles P."/>
            <person name="Feng G."/>
            <person name="Sayaka M."/>
            <person name="Hattori M."/>
            <person name="Ohkuma M."/>
        </authorList>
    </citation>
    <scope>NUCLEOTIDE SEQUENCE [LARGE SCALE GENOMIC DNA]</scope>
    <source>
        <strain evidence="1 2">JCM19232</strain>
    </source>
</reference>
<accession>A0A0B8P5L2</accession>
<reference evidence="1 2" key="1">
    <citation type="submission" date="2015-01" db="EMBL/GenBank/DDBJ databases">
        <title>Vibrio sp. C5 JCM 19232 whole genome shotgun sequence.</title>
        <authorList>
            <person name="Sawabe T."/>
            <person name="Meirelles P."/>
            <person name="Feng G."/>
            <person name="Sayaka M."/>
            <person name="Hattori M."/>
            <person name="Ohkuma M."/>
        </authorList>
    </citation>
    <scope>NUCLEOTIDE SEQUENCE [LARGE SCALE GENOMIC DNA]</scope>
    <source>
        <strain evidence="1 2">JCM19232</strain>
    </source>
</reference>
<keyword evidence="1" id="KW-0282">Flagellum</keyword>
<dbReference type="Proteomes" id="UP000031670">
    <property type="component" value="Unassembled WGS sequence"/>
</dbReference>
<sequence>MPVLETGIRRNQSIEFVSLNDDGSVDEVNKTDGISFSTSIEALSSSLFDDLEFAEEQLLSLTMVSLQIPRLRLFYKSEINRLRELMVEKGLMDVDGDGEYYAITLNIPVITIDDIHAEAGRIDIRSGDYEDTGTVLSPGDASVTILNHTLASLV</sequence>
<comment type="caution">
    <text evidence="1">The sequence shown here is derived from an EMBL/GenBank/DDBJ whole genome shotgun (WGS) entry which is preliminary data.</text>
</comment>
<keyword evidence="1" id="KW-0969">Cilium</keyword>
<name>A0A0B8P5L2_9VIBR</name>
<keyword evidence="1" id="KW-0966">Cell projection</keyword>
<dbReference type="AlphaFoldDB" id="A0A0B8P5L2"/>
<evidence type="ECO:0000313" key="2">
    <source>
        <dbReference type="Proteomes" id="UP000031670"/>
    </source>
</evidence>
<evidence type="ECO:0000313" key="1">
    <source>
        <dbReference type="EMBL" id="GAM62150.1"/>
    </source>
</evidence>
<dbReference type="EMBL" id="BBSA01000005">
    <property type="protein sequence ID" value="GAM62150.1"/>
    <property type="molecule type" value="Genomic_DNA"/>
</dbReference>
<organism evidence="1 2">
    <name type="scientific">Vibrio ishigakensis</name>
    <dbReference type="NCBI Taxonomy" id="1481914"/>
    <lineage>
        <taxon>Bacteria</taxon>
        <taxon>Pseudomonadati</taxon>
        <taxon>Pseudomonadota</taxon>
        <taxon>Gammaproteobacteria</taxon>
        <taxon>Vibrionales</taxon>
        <taxon>Vibrionaceae</taxon>
        <taxon>Vibrio</taxon>
    </lineage>
</organism>